<dbReference type="AlphaFoldDB" id="A0A2Z6TES8"/>
<reference evidence="2" key="1">
    <citation type="submission" date="2018-03" db="EMBL/GenBank/DDBJ databases">
        <title>New taxa in the Lactobacillus gasseri group.</title>
        <authorList>
            <person name="Tanizawa Y."/>
            <person name="Tohno M."/>
            <person name="Endo A."/>
            <person name="Arita M."/>
        </authorList>
    </citation>
    <scope>NUCLEOTIDE SEQUENCE [LARGE SCALE GENOMIC DNA]</scope>
    <source>
        <strain evidence="2">DSM 24759</strain>
    </source>
</reference>
<protein>
    <submittedName>
        <fullName evidence="1">Uncharacterized protein</fullName>
    </submittedName>
</protein>
<organism evidence="1 2">
    <name type="scientific">Lactobacillus rodentium</name>
    <dbReference type="NCBI Taxonomy" id="947835"/>
    <lineage>
        <taxon>Bacteria</taxon>
        <taxon>Bacillati</taxon>
        <taxon>Bacillota</taxon>
        <taxon>Bacilli</taxon>
        <taxon>Lactobacillales</taxon>
        <taxon>Lactobacillaceae</taxon>
        <taxon>Lactobacillus</taxon>
    </lineage>
</organism>
<dbReference type="RefSeq" id="WP_117117868.1">
    <property type="nucleotide sequence ID" value="NZ_BFBY01000002.1"/>
</dbReference>
<evidence type="ECO:0000313" key="2">
    <source>
        <dbReference type="Proteomes" id="UP000257317"/>
    </source>
</evidence>
<accession>A0A2Z6TES8</accession>
<evidence type="ECO:0000313" key="1">
    <source>
        <dbReference type="EMBL" id="GBG04522.1"/>
    </source>
</evidence>
<sequence length="127" mass="14583">MAESNDKALLRAGFNLHNAFSNLLNLIKQDPTNWTNYIDEQIEDLSRLIYDYHKVALRITEHTRKNGLPDYLAKSNHLSLELMDKFNDEIIAFNNLIDVGTQPKTFTQLIDAVNDANGVMLQIKLNH</sequence>
<gene>
    <name evidence="1" type="ORF">LrDSM24759_04360</name>
</gene>
<comment type="caution">
    <text evidence="1">The sequence shown here is derived from an EMBL/GenBank/DDBJ whole genome shotgun (WGS) entry which is preliminary data.</text>
</comment>
<name>A0A2Z6TES8_9LACO</name>
<dbReference type="Proteomes" id="UP000257317">
    <property type="component" value="Unassembled WGS sequence"/>
</dbReference>
<dbReference type="EMBL" id="BFBY01000002">
    <property type="protein sequence ID" value="GBG04522.1"/>
    <property type="molecule type" value="Genomic_DNA"/>
</dbReference>
<keyword evidence="2" id="KW-1185">Reference proteome</keyword>
<proteinExistence type="predicted"/>
<dbReference type="OrthoDB" id="2315496at2"/>